<proteinExistence type="predicted"/>
<dbReference type="GO" id="GO:0006355">
    <property type="term" value="P:regulation of DNA-templated transcription"/>
    <property type="evidence" value="ECO:0007669"/>
    <property type="project" value="InterPro"/>
</dbReference>
<protein>
    <submittedName>
        <fullName evidence="2">Plasmid stability protein</fullName>
    </submittedName>
</protein>
<dbReference type="Gene3D" id="1.10.1220.10">
    <property type="entry name" value="Met repressor-like"/>
    <property type="match status" value="1"/>
</dbReference>
<organism evidence="2 3">
    <name type="scientific">Microbacterium azadirachtae</name>
    <dbReference type="NCBI Taxonomy" id="582680"/>
    <lineage>
        <taxon>Bacteria</taxon>
        <taxon>Bacillati</taxon>
        <taxon>Actinomycetota</taxon>
        <taxon>Actinomycetes</taxon>
        <taxon>Micrococcales</taxon>
        <taxon>Microbacteriaceae</taxon>
        <taxon>Microbacterium</taxon>
    </lineage>
</organism>
<evidence type="ECO:0000313" key="2">
    <source>
        <dbReference type="EMBL" id="SFR53426.1"/>
    </source>
</evidence>
<dbReference type="InterPro" id="IPR053853">
    <property type="entry name" value="FitA-like_RHH"/>
</dbReference>
<dbReference type="Proteomes" id="UP000198877">
    <property type="component" value="Unassembled WGS sequence"/>
</dbReference>
<dbReference type="InterPro" id="IPR013321">
    <property type="entry name" value="Arc_rbn_hlx_hlx"/>
</dbReference>
<dbReference type="AlphaFoldDB" id="A0A1I6HG00"/>
<dbReference type="Pfam" id="PF22513">
    <property type="entry name" value="FitA-like_RHH"/>
    <property type="match status" value="1"/>
</dbReference>
<dbReference type="SUPFAM" id="SSF47598">
    <property type="entry name" value="Ribbon-helix-helix"/>
    <property type="match status" value="1"/>
</dbReference>
<gene>
    <name evidence="2" type="ORF">SAMN04488591_1806</name>
</gene>
<dbReference type="InterPro" id="IPR010985">
    <property type="entry name" value="Ribbon_hlx_hlx"/>
</dbReference>
<name>A0A1I6HG00_9MICO</name>
<evidence type="ECO:0000313" key="3">
    <source>
        <dbReference type="Proteomes" id="UP000198877"/>
    </source>
</evidence>
<accession>A0A1I6HG00</accession>
<feature type="domain" description="Antitoxin FitA-like ribbon-helix-helix" evidence="1">
    <location>
        <begin position="4"/>
        <end position="40"/>
    </location>
</feature>
<evidence type="ECO:0000259" key="1">
    <source>
        <dbReference type="Pfam" id="PF22513"/>
    </source>
</evidence>
<dbReference type="EMBL" id="FOYR01000002">
    <property type="protein sequence ID" value="SFR53426.1"/>
    <property type="molecule type" value="Genomic_DNA"/>
</dbReference>
<sequence>MSIITVRGLDEQVVRLLKLRAAQEGRSMEAEVRSILTAAVAADGDQEGFGTFLTATFAGLGELELPRRDDIAAPVDLG</sequence>
<reference evidence="3" key="1">
    <citation type="submission" date="2016-10" db="EMBL/GenBank/DDBJ databases">
        <authorList>
            <person name="Varghese N."/>
            <person name="Submissions S."/>
        </authorList>
    </citation>
    <scope>NUCLEOTIDE SEQUENCE [LARGE SCALE GENOMIC DNA]</scope>
    <source>
        <strain evidence="3">CL127</strain>
    </source>
</reference>